<accession>A0A834UB34</accession>
<evidence type="ECO:0000313" key="3">
    <source>
        <dbReference type="Proteomes" id="UP000600918"/>
    </source>
</evidence>
<gene>
    <name evidence="2" type="ORF">H0235_007034</name>
</gene>
<dbReference type="AlphaFoldDB" id="A0A834UB34"/>
<reference evidence="2" key="1">
    <citation type="journal article" date="2020" name="G3 (Bethesda)">
        <title>High-Quality Assemblies for Three Invasive Social Wasps from the &lt;i&gt;Vespula&lt;/i&gt; Genus.</title>
        <authorList>
            <person name="Harrop T.W.R."/>
            <person name="Guhlin J."/>
            <person name="McLaughlin G.M."/>
            <person name="Permina E."/>
            <person name="Stockwell P."/>
            <person name="Gilligan J."/>
            <person name="Le Lec M.F."/>
            <person name="Gruber M.A.M."/>
            <person name="Quinn O."/>
            <person name="Lovegrove M."/>
            <person name="Duncan E.J."/>
            <person name="Remnant E.J."/>
            <person name="Van Eeckhoven J."/>
            <person name="Graham B."/>
            <person name="Knapp R.A."/>
            <person name="Langford K.W."/>
            <person name="Kronenberg Z."/>
            <person name="Press M.O."/>
            <person name="Eacker S.M."/>
            <person name="Wilson-Rankin E.E."/>
            <person name="Purcell J."/>
            <person name="Lester P.J."/>
            <person name="Dearden P.K."/>
        </authorList>
    </citation>
    <scope>NUCLEOTIDE SEQUENCE</scope>
    <source>
        <strain evidence="2">Volc-1</strain>
    </source>
</reference>
<feature type="region of interest" description="Disordered" evidence="1">
    <location>
        <begin position="20"/>
        <end position="43"/>
    </location>
</feature>
<feature type="compositionally biased region" description="Acidic residues" evidence="1">
    <location>
        <begin position="22"/>
        <end position="39"/>
    </location>
</feature>
<proteinExistence type="predicted"/>
<comment type="caution">
    <text evidence="2">The sequence shown here is derived from an EMBL/GenBank/DDBJ whole genome shotgun (WGS) entry which is preliminary data.</text>
</comment>
<dbReference type="Proteomes" id="UP000600918">
    <property type="component" value="Unassembled WGS sequence"/>
</dbReference>
<protein>
    <submittedName>
        <fullName evidence="2">Uncharacterized protein</fullName>
    </submittedName>
</protein>
<name>A0A834UB34_VESPE</name>
<evidence type="ECO:0000256" key="1">
    <source>
        <dbReference type="SAM" id="MobiDB-lite"/>
    </source>
</evidence>
<evidence type="ECO:0000313" key="2">
    <source>
        <dbReference type="EMBL" id="KAF7427340.1"/>
    </source>
</evidence>
<organism evidence="2 3">
    <name type="scientific">Vespula pensylvanica</name>
    <name type="common">Western yellow jacket</name>
    <name type="synonym">Wasp</name>
    <dbReference type="NCBI Taxonomy" id="30213"/>
    <lineage>
        <taxon>Eukaryota</taxon>
        <taxon>Metazoa</taxon>
        <taxon>Ecdysozoa</taxon>
        <taxon>Arthropoda</taxon>
        <taxon>Hexapoda</taxon>
        <taxon>Insecta</taxon>
        <taxon>Pterygota</taxon>
        <taxon>Neoptera</taxon>
        <taxon>Endopterygota</taxon>
        <taxon>Hymenoptera</taxon>
        <taxon>Apocrita</taxon>
        <taxon>Aculeata</taxon>
        <taxon>Vespoidea</taxon>
        <taxon>Vespidae</taxon>
        <taxon>Vespinae</taxon>
        <taxon>Vespula</taxon>
    </lineage>
</organism>
<sequence>MLDAKKQGLRKNENSKVFLLEKEEEAEAEEEEEEEEEKEMEEKRRKREFYCIFFINKSSRYPRDLAKLAASFSETFVNVRN</sequence>
<dbReference type="EMBL" id="JACSDY010000005">
    <property type="protein sequence ID" value="KAF7427340.1"/>
    <property type="molecule type" value="Genomic_DNA"/>
</dbReference>
<keyword evidence="3" id="KW-1185">Reference proteome</keyword>